<dbReference type="Proteomes" id="UP000649955">
    <property type="component" value="Unassembled WGS sequence"/>
</dbReference>
<dbReference type="EMBL" id="BNAW01000005">
    <property type="protein sequence ID" value="GHG03497.1"/>
    <property type="molecule type" value="Genomic_DNA"/>
</dbReference>
<dbReference type="RefSeq" id="WP_229902589.1">
    <property type="nucleotide sequence ID" value="NZ_BNAW01000005.1"/>
</dbReference>
<evidence type="ECO:0000313" key="3">
    <source>
        <dbReference type="Proteomes" id="UP000649955"/>
    </source>
</evidence>
<comment type="caution">
    <text evidence="2">The sequence shown here is derived from an EMBL/GenBank/DDBJ whole genome shotgun (WGS) entry which is preliminary data.</text>
</comment>
<evidence type="ECO:0000313" key="2">
    <source>
        <dbReference type="EMBL" id="GHG03497.1"/>
    </source>
</evidence>
<feature type="transmembrane region" description="Helical" evidence="1">
    <location>
        <begin position="15"/>
        <end position="35"/>
    </location>
</feature>
<organism evidence="2 3">
    <name type="scientific">Amycolatopsis bullii</name>
    <dbReference type="NCBI Taxonomy" id="941987"/>
    <lineage>
        <taxon>Bacteria</taxon>
        <taxon>Bacillati</taxon>
        <taxon>Actinomycetota</taxon>
        <taxon>Actinomycetes</taxon>
        <taxon>Pseudonocardiales</taxon>
        <taxon>Pseudonocardiaceae</taxon>
        <taxon>Amycolatopsis</taxon>
    </lineage>
</organism>
<accession>A0ABQ3KBK8</accession>
<gene>
    <name evidence="2" type="ORF">GCM10017567_18970</name>
</gene>
<sequence length="262" mass="29758">MAADDGSLYRSTWGIWWGVWILTLLLLLAAGVILVRHWRRAHRGQGTGPISGIAFYLHHNSVMGLYQQDRYSEALEKEIERRSHRGRSINGRIRFPAGEATGERNRTEEVFSRYIERAEPITVIGMVMEVLEKRDDIVYVDLVKRELVQNKALVAALGWADGPDSTRLRTARLRGMDAFVSMKGLFRRVRSDEPGYTTFIAAYGDPADPLAGPRVRFRCGIRGFRDADEVPDGTFHAQCLGRVEDWDPHRGELIVHPIAIFK</sequence>
<keyword evidence="1" id="KW-0812">Transmembrane</keyword>
<name>A0ABQ3KBK8_9PSEU</name>
<keyword evidence="3" id="KW-1185">Reference proteome</keyword>
<proteinExistence type="predicted"/>
<protein>
    <submittedName>
        <fullName evidence="2">Uncharacterized protein</fullName>
    </submittedName>
</protein>
<keyword evidence="1" id="KW-1133">Transmembrane helix</keyword>
<reference evidence="3" key="1">
    <citation type="journal article" date="2019" name="Int. J. Syst. Evol. Microbiol.">
        <title>The Global Catalogue of Microorganisms (GCM) 10K type strain sequencing project: providing services to taxonomists for standard genome sequencing and annotation.</title>
        <authorList>
            <consortium name="The Broad Institute Genomics Platform"/>
            <consortium name="The Broad Institute Genome Sequencing Center for Infectious Disease"/>
            <person name="Wu L."/>
            <person name="Ma J."/>
        </authorList>
    </citation>
    <scope>NUCLEOTIDE SEQUENCE [LARGE SCALE GENOMIC DNA]</scope>
    <source>
        <strain evidence="3">CGMCC 4.7680</strain>
    </source>
</reference>
<evidence type="ECO:0000256" key="1">
    <source>
        <dbReference type="SAM" id="Phobius"/>
    </source>
</evidence>
<keyword evidence="1" id="KW-0472">Membrane</keyword>